<name>A0ACC0YDK0_9ROSI</name>
<comment type="caution">
    <text evidence="1">The sequence shown here is derived from an EMBL/GenBank/DDBJ whole genome shotgun (WGS) entry which is preliminary data.</text>
</comment>
<protein>
    <submittedName>
        <fullName evidence="1">Uncharacterized protein</fullName>
    </submittedName>
</protein>
<reference evidence="2" key="1">
    <citation type="journal article" date="2023" name="G3 (Bethesda)">
        <title>Genome assembly and association tests identify interacting loci associated with vigor, precocity, and sex in interspecific pistachio rootstocks.</title>
        <authorList>
            <person name="Palmer W."/>
            <person name="Jacygrad E."/>
            <person name="Sagayaradj S."/>
            <person name="Cavanaugh K."/>
            <person name="Han R."/>
            <person name="Bertier L."/>
            <person name="Beede B."/>
            <person name="Kafkas S."/>
            <person name="Golino D."/>
            <person name="Preece J."/>
            <person name="Michelmore R."/>
        </authorList>
    </citation>
    <scope>NUCLEOTIDE SEQUENCE [LARGE SCALE GENOMIC DNA]</scope>
</reference>
<accession>A0ACC0YDK0</accession>
<dbReference type="Proteomes" id="UP001163603">
    <property type="component" value="Chromosome 7"/>
</dbReference>
<sequence length="367" mass="41186">MWENHIIVSALWQTKAFFPGEVSYNGYRLEEFVPQKTSTYISQHDLHIPELTVREAIDFSAHCQGTGHRAVKEREKEAGIVPDLDVDAYMKILGLDICADTLVGDSMRRGISGGQKTRLTTGSIHMPMTILRVDCGAKKSFFNFMDEISNSLDSSTSFQIVSSLKHLVHITDATALISLLQPAVETFDLFDDIILMAEGTIVYHGPRTSICKFFEDCSFRSLSFSDLSLADRKKWAVIYPAYLNSKKTIAEGRRIGVSKACENPNCVEIGDCCNYLKIPSAFEIDKAYPRDFMQRGRVRDELREAVLLVFANKQDLPNAMNAAEITGKLGFHSLRQRHWYIQSTCATSGEGLYEGLDWLSNNIANKA</sequence>
<gene>
    <name evidence="1" type="ORF">Pint_24246</name>
</gene>
<keyword evidence="2" id="KW-1185">Reference proteome</keyword>
<dbReference type="EMBL" id="CM047742">
    <property type="protein sequence ID" value="KAJ0034883.1"/>
    <property type="molecule type" value="Genomic_DNA"/>
</dbReference>
<proteinExistence type="predicted"/>
<evidence type="ECO:0000313" key="1">
    <source>
        <dbReference type="EMBL" id="KAJ0034883.1"/>
    </source>
</evidence>
<organism evidence="1 2">
    <name type="scientific">Pistacia integerrima</name>
    <dbReference type="NCBI Taxonomy" id="434235"/>
    <lineage>
        <taxon>Eukaryota</taxon>
        <taxon>Viridiplantae</taxon>
        <taxon>Streptophyta</taxon>
        <taxon>Embryophyta</taxon>
        <taxon>Tracheophyta</taxon>
        <taxon>Spermatophyta</taxon>
        <taxon>Magnoliopsida</taxon>
        <taxon>eudicotyledons</taxon>
        <taxon>Gunneridae</taxon>
        <taxon>Pentapetalae</taxon>
        <taxon>rosids</taxon>
        <taxon>malvids</taxon>
        <taxon>Sapindales</taxon>
        <taxon>Anacardiaceae</taxon>
        <taxon>Pistacia</taxon>
    </lineage>
</organism>
<evidence type="ECO:0000313" key="2">
    <source>
        <dbReference type="Proteomes" id="UP001163603"/>
    </source>
</evidence>